<sequence>MRFLFVDRILQLSPGEMVRGIKHITQDDTYLCPSAEGPLCFMPSLIGETLGQLAAWNTMFCNDFTSRPVAGVVASACLHRPAYVGETLLLESFIERLDDAAVQYHSVARVGDEVIFNIDGALGPMLPMADFIDQDEVRRQFNEVNRPGEWPPQSFVEGVVTEKPDPTLITGLPKCAAPMSFDQILTSESGVSLSAIKSITRAAPYFPDHFPNKPVLPLTILLECKLNLAQEFVRRASFSNAYEVSEFRKIKMNEFVYPGDVLICYVKVKQQDEQQLVLSYRSEVAGKRVCVLDVVMKAKGTKHEK</sequence>
<dbReference type="AlphaFoldDB" id="A0A0W0TGT8"/>
<dbReference type="PANTHER" id="PTHR30272:SF1">
    <property type="entry name" value="3-HYDROXYACYL-[ACYL-CARRIER-PROTEIN] DEHYDRATASE"/>
    <property type="match status" value="1"/>
</dbReference>
<dbReference type="PANTHER" id="PTHR30272">
    <property type="entry name" value="3-HYDROXYACYL-[ACYL-CARRIER-PROTEIN] DEHYDRATASE"/>
    <property type="match status" value="1"/>
</dbReference>
<dbReference type="Proteomes" id="UP000251942">
    <property type="component" value="Unassembled WGS sequence"/>
</dbReference>
<dbReference type="PATRIC" id="fig|453.4.peg.2686"/>
<dbReference type="Proteomes" id="UP000054698">
    <property type="component" value="Unassembled WGS sequence"/>
</dbReference>
<dbReference type="RefSeq" id="WP_058447282.1">
    <property type="nucleotide sequence ID" value="NZ_CAAAHT010000020.1"/>
</dbReference>
<dbReference type="EMBL" id="UASS01000009">
    <property type="protein sequence ID" value="SPX60414.1"/>
    <property type="molecule type" value="Genomic_DNA"/>
</dbReference>
<name>A0A0W0TGT8_9GAMM</name>
<proteinExistence type="predicted"/>
<dbReference type="EMBL" id="LNYB01000085">
    <property type="protein sequence ID" value="KTC94791.1"/>
    <property type="molecule type" value="Genomic_DNA"/>
</dbReference>
<evidence type="ECO:0000313" key="5">
    <source>
        <dbReference type="Proteomes" id="UP000251942"/>
    </source>
</evidence>
<organism evidence="2 4">
    <name type="scientific">Legionella feeleii</name>
    <dbReference type="NCBI Taxonomy" id="453"/>
    <lineage>
        <taxon>Bacteria</taxon>
        <taxon>Pseudomonadati</taxon>
        <taxon>Pseudomonadota</taxon>
        <taxon>Gammaproteobacteria</taxon>
        <taxon>Legionellales</taxon>
        <taxon>Legionellaceae</taxon>
        <taxon>Legionella</taxon>
    </lineage>
</organism>
<dbReference type="InterPro" id="IPR013114">
    <property type="entry name" value="FabA_FabZ"/>
</dbReference>
<dbReference type="Gene3D" id="3.10.129.10">
    <property type="entry name" value="Hotdog Thioesterase"/>
    <property type="match status" value="2"/>
</dbReference>
<dbReference type="STRING" id="453.Lfee_2455"/>
<evidence type="ECO:0000313" key="2">
    <source>
        <dbReference type="EMBL" id="KTC94791.1"/>
    </source>
</evidence>
<dbReference type="OrthoDB" id="4547918at2"/>
<dbReference type="Pfam" id="PF07977">
    <property type="entry name" value="FabA"/>
    <property type="match status" value="1"/>
</dbReference>
<dbReference type="EC" id="4.2.1.-" evidence="3"/>
<protein>
    <submittedName>
        <fullName evidence="2">3-hydroxymyristoyl-ACP dehydratase</fullName>
        <ecNumber evidence="3">4.2.1.-</ecNumber>
    </submittedName>
</protein>
<keyword evidence="4" id="KW-1185">Reference proteome</keyword>
<evidence type="ECO:0000313" key="4">
    <source>
        <dbReference type="Proteomes" id="UP000054698"/>
    </source>
</evidence>
<keyword evidence="1 3" id="KW-0456">Lyase</keyword>
<evidence type="ECO:0000313" key="3">
    <source>
        <dbReference type="EMBL" id="SPX60414.1"/>
    </source>
</evidence>
<dbReference type="GO" id="GO:0016829">
    <property type="term" value="F:lyase activity"/>
    <property type="evidence" value="ECO:0007669"/>
    <property type="project" value="UniProtKB-KW"/>
</dbReference>
<reference evidence="2 4" key="1">
    <citation type="submission" date="2015-11" db="EMBL/GenBank/DDBJ databases">
        <title>Genomic analysis of 38 Legionella species identifies large and diverse effector repertoires.</title>
        <authorList>
            <person name="Burstein D."/>
            <person name="Amaro F."/>
            <person name="Zusman T."/>
            <person name="Lifshitz Z."/>
            <person name="Cohen O."/>
            <person name="Gilbert J.A."/>
            <person name="Pupko T."/>
            <person name="Shuman H.A."/>
            <person name="Segal G."/>
        </authorList>
    </citation>
    <scope>NUCLEOTIDE SEQUENCE [LARGE SCALE GENOMIC DNA]</scope>
    <source>
        <strain evidence="2 4">WO-44C</strain>
    </source>
</reference>
<reference evidence="3 5" key="2">
    <citation type="submission" date="2018-06" db="EMBL/GenBank/DDBJ databases">
        <authorList>
            <consortium name="Pathogen Informatics"/>
            <person name="Doyle S."/>
        </authorList>
    </citation>
    <scope>NUCLEOTIDE SEQUENCE [LARGE SCALE GENOMIC DNA]</scope>
    <source>
        <strain evidence="3 5">NCTC12022</strain>
    </source>
</reference>
<dbReference type="InterPro" id="IPR029069">
    <property type="entry name" value="HotDog_dom_sf"/>
</dbReference>
<accession>A0A0W0TGT8</accession>
<dbReference type="SUPFAM" id="SSF54637">
    <property type="entry name" value="Thioesterase/thiol ester dehydrase-isomerase"/>
    <property type="match status" value="2"/>
</dbReference>
<evidence type="ECO:0000256" key="1">
    <source>
        <dbReference type="ARBA" id="ARBA00023239"/>
    </source>
</evidence>
<gene>
    <name evidence="2" type="primary">fabA</name>
    <name evidence="2" type="ORF">Lfee_2455</name>
    <name evidence="3" type="ORF">NCTC12022_01138</name>
</gene>